<comment type="caution">
    <text evidence="1">The sequence shown here is derived from an EMBL/GenBank/DDBJ whole genome shotgun (WGS) entry which is preliminary data.</text>
</comment>
<sequence>MDQSRQLSEHERAALRQAQGALELKESAIADASRAIKLENYMLQLMTGVSQDMAGSFLDAVAEEQQVNSRVEVLLDLAKKNNIDFWADENRAHQIVQFQDRDAQVRKFQDFFSSTLAMVYNAMFPRNPQSANITELMDKFRNVESIHDFVKVQMVAGAKFALIWLKVCHSKLVFNNLFDLFYRKTSKIG</sequence>
<evidence type="ECO:0000313" key="1">
    <source>
        <dbReference type="EMBL" id="KAK1644196.1"/>
    </source>
</evidence>
<proteinExistence type="predicted"/>
<reference evidence="1" key="1">
    <citation type="submission" date="2023-07" db="EMBL/GenBank/DDBJ databases">
        <title>A chromosome-level genome assembly of Lolium multiflorum.</title>
        <authorList>
            <person name="Chen Y."/>
            <person name="Copetti D."/>
            <person name="Kolliker R."/>
            <person name="Studer B."/>
        </authorList>
    </citation>
    <scope>NUCLEOTIDE SEQUENCE</scope>
    <source>
        <strain evidence="1">02402/16</strain>
        <tissue evidence="1">Leaf</tissue>
    </source>
</reference>
<dbReference type="EMBL" id="JAUUTY010000004">
    <property type="protein sequence ID" value="KAK1644196.1"/>
    <property type="molecule type" value="Genomic_DNA"/>
</dbReference>
<dbReference type="AlphaFoldDB" id="A0AAD8S1V4"/>
<name>A0AAD8S1V4_LOLMU</name>
<protein>
    <submittedName>
        <fullName evidence="1">Uncharacterized protein</fullName>
    </submittedName>
</protein>
<keyword evidence="2" id="KW-1185">Reference proteome</keyword>
<evidence type="ECO:0000313" key="2">
    <source>
        <dbReference type="Proteomes" id="UP001231189"/>
    </source>
</evidence>
<accession>A0AAD8S1V4</accession>
<organism evidence="1 2">
    <name type="scientific">Lolium multiflorum</name>
    <name type="common">Italian ryegrass</name>
    <name type="synonym">Lolium perenne subsp. multiflorum</name>
    <dbReference type="NCBI Taxonomy" id="4521"/>
    <lineage>
        <taxon>Eukaryota</taxon>
        <taxon>Viridiplantae</taxon>
        <taxon>Streptophyta</taxon>
        <taxon>Embryophyta</taxon>
        <taxon>Tracheophyta</taxon>
        <taxon>Spermatophyta</taxon>
        <taxon>Magnoliopsida</taxon>
        <taxon>Liliopsida</taxon>
        <taxon>Poales</taxon>
        <taxon>Poaceae</taxon>
        <taxon>BOP clade</taxon>
        <taxon>Pooideae</taxon>
        <taxon>Poodae</taxon>
        <taxon>Poeae</taxon>
        <taxon>Poeae Chloroplast Group 2 (Poeae type)</taxon>
        <taxon>Loliodinae</taxon>
        <taxon>Loliinae</taxon>
        <taxon>Lolium</taxon>
    </lineage>
</organism>
<dbReference type="Proteomes" id="UP001231189">
    <property type="component" value="Unassembled WGS sequence"/>
</dbReference>
<gene>
    <name evidence="1" type="ORF">QYE76_062001</name>
</gene>